<protein>
    <submittedName>
        <fullName evidence="4">Transcriptional regulator, LacI family</fullName>
    </submittedName>
</protein>
<keyword evidence="5" id="KW-1185">Reference proteome</keyword>
<evidence type="ECO:0000256" key="2">
    <source>
        <dbReference type="ARBA" id="ARBA00023125"/>
    </source>
</evidence>
<dbReference type="PROSITE" id="PS00356">
    <property type="entry name" value="HTH_LACI_1"/>
    <property type="match status" value="1"/>
</dbReference>
<proteinExistence type="predicted"/>
<evidence type="ECO:0000256" key="3">
    <source>
        <dbReference type="ARBA" id="ARBA00023163"/>
    </source>
</evidence>
<dbReference type="Gene3D" id="1.10.357.10">
    <property type="entry name" value="Tetracycline Repressor, domain 2"/>
    <property type="match status" value="1"/>
</dbReference>
<dbReference type="PANTHER" id="PTHR30055:SF234">
    <property type="entry name" value="HTH-TYPE TRANSCRIPTIONAL REGULATOR BETI"/>
    <property type="match status" value="1"/>
</dbReference>
<dbReference type="GO" id="GO:0000976">
    <property type="term" value="F:transcription cis-regulatory region binding"/>
    <property type="evidence" value="ECO:0007669"/>
    <property type="project" value="TreeGrafter"/>
</dbReference>
<keyword evidence="1" id="KW-0805">Transcription regulation</keyword>
<dbReference type="InterPro" id="IPR009057">
    <property type="entry name" value="Homeodomain-like_sf"/>
</dbReference>
<dbReference type="EMBL" id="FNTC01000002">
    <property type="protein sequence ID" value="SEC12707.1"/>
    <property type="molecule type" value="Genomic_DNA"/>
</dbReference>
<reference evidence="5" key="1">
    <citation type="submission" date="2016-10" db="EMBL/GenBank/DDBJ databases">
        <authorList>
            <person name="Varghese N."/>
            <person name="Submissions S."/>
        </authorList>
    </citation>
    <scope>NUCLEOTIDE SEQUENCE [LARGE SCALE GENOMIC DNA]</scope>
    <source>
        <strain evidence="5">BS3660</strain>
    </source>
</reference>
<dbReference type="SUPFAM" id="SSF48498">
    <property type="entry name" value="Tetracyclin repressor-like, C-terminal domain"/>
    <property type="match status" value="1"/>
</dbReference>
<sequence>MSLTPQDERLIKALALAIVDRPRATLKELAEAAGVSKATLHRFCGTRDNLVQMMESHGETVLNQITTTTDLLHSEPVQALRSLINEHLVHREMLVFLLFQYRPDTFPVNGEGDRWQSYADALDAFFLRGQQLGAFRIDVTAAVFTELFLTMIFGMVDAERRGRAASANSANVLEQMFLHGAAGVVRPQ</sequence>
<dbReference type="PANTHER" id="PTHR30055">
    <property type="entry name" value="HTH-TYPE TRANSCRIPTIONAL REGULATOR RUTR"/>
    <property type="match status" value="1"/>
</dbReference>
<accession>A0A231GPM6</accession>
<dbReference type="SUPFAM" id="SSF46689">
    <property type="entry name" value="Homeodomain-like"/>
    <property type="match status" value="1"/>
</dbReference>
<keyword evidence="2" id="KW-0238">DNA-binding</keyword>
<dbReference type="InterPro" id="IPR036271">
    <property type="entry name" value="Tet_transcr_reg_TetR-rel_C_sf"/>
</dbReference>
<dbReference type="AlphaFoldDB" id="A0A231GPM6"/>
<dbReference type="RefSeq" id="WP_090454611.1">
    <property type="nucleotide sequence ID" value="NZ_FNTC01000002.1"/>
</dbReference>
<evidence type="ECO:0000256" key="1">
    <source>
        <dbReference type="ARBA" id="ARBA00023015"/>
    </source>
</evidence>
<dbReference type="Proteomes" id="UP000198542">
    <property type="component" value="Unassembled WGS sequence"/>
</dbReference>
<organism evidence="4 5">
    <name type="scientific">Pseudomonas jessenii</name>
    <dbReference type="NCBI Taxonomy" id="77298"/>
    <lineage>
        <taxon>Bacteria</taxon>
        <taxon>Pseudomonadati</taxon>
        <taxon>Pseudomonadota</taxon>
        <taxon>Gammaproteobacteria</taxon>
        <taxon>Pseudomonadales</taxon>
        <taxon>Pseudomonadaceae</taxon>
        <taxon>Pseudomonas</taxon>
    </lineage>
</organism>
<evidence type="ECO:0000313" key="5">
    <source>
        <dbReference type="Proteomes" id="UP000198542"/>
    </source>
</evidence>
<name>A0A231GPM6_PSEJE</name>
<dbReference type="FunFam" id="1.10.357.10:FF:000022">
    <property type="entry name" value="Transcriptional regulator NfxB"/>
    <property type="match status" value="1"/>
</dbReference>
<dbReference type="GO" id="GO:0003700">
    <property type="term" value="F:DNA-binding transcription factor activity"/>
    <property type="evidence" value="ECO:0007669"/>
    <property type="project" value="TreeGrafter"/>
</dbReference>
<gene>
    <name evidence="4" type="ORF">SAMN04490187_3270</name>
</gene>
<dbReference type="InterPro" id="IPR050109">
    <property type="entry name" value="HTH-type_TetR-like_transc_reg"/>
</dbReference>
<evidence type="ECO:0000313" key="4">
    <source>
        <dbReference type="EMBL" id="SEC12707.1"/>
    </source>
</evidence>
<keyword evidence="3" id="KW-0804">Transcription</keyword>